<dbReference type="Gene3D" id="3.10.590.10">
    <property type="entry name" value="ph1033 like domains"/>
    <property type="match status" value="1"/>
</dbReference>
<feature type="region of interest" description="Disordered" evidence="1">
    <location>
        <begin position="158"/>
        <end position="180"/>
    </location>
</feature>
<protein>
    <recommendedName>
        <fullName evidence="4">EVE domain-containing protein</fullName>
    </recommendedName>
</protein>
<keyword evidence="3" id="KW-1185">Reference proteome</keyword>
<dbReference type="AlphaFoldDB" id="A0A7W4YFS3"/>
<dbReference type="SUPFAM" id="SSF88697">
    <property type="entry name" value="PUA domain-like"/>
    <property type="match status" value="1"/>
</dbReference>
<reference evidence="2 3" key="1">
    <citation type="submission" date="2020-08" db="EMBL/GenBank/DDBJ databases">
        <title>Sequencing the genomes of 1000 actinobacteria strains.</title>
        <authorList>
            <person name="Klenk H.-P."/>
        </authorList>
    </citation>
    <scope>NUCLEOTIDE SEQUENCE [LARGE SCALE GENOMIC DNA]</scope>
    <source>
        <strain evidence="2 3">DSM 20419</strain>
    </source>
</reference>
<evidence type="ECO:0000313" key="3">
    <source>
        <dbReference type="Proteomes" id="UP000545286"/>
    </source>
</evidence>
<evidence type="ECO:0000313" key="2">
    <source>
        <dbReference type="EMBL" id="MBB2958607.1"/>
    </source>
</evidence>
<sequence length="180" mass="20540">MAIRYWLVVQPFDRALAMVEGGFVQAPWGVLEGVEQMRVSDGVALYCPREVNPDGEPLRSVVQAGYVLDDEPYRAGGRGSSPWRREVQWMRESRPAPIRPLRDLLDLTRNDKYWGERLRAGWLELSRRDFEIFEDAVRRPSPEPSALGMGLIRETGLAQTEQSSGYRDADPGEDPYAIRF</sequence>
<organism evidence="2 3">
    <name type="scientific">Pseudoclavibacter helvolus</name>
    <dbReference type="NCBI Taxonomy" id="255205"/>
    <lineage>
        <taxon>Bacteria</taxon>
        <taxon>Bacillati</taxon>
        <taxon>Actinomycetota</taxon>
        <taxon>Actinomycetes</taxon>
        <taxon>Micrococcales</taxon>
        <taxon>Microbacteriaceae</taxon>
        <taxon>Pseudoclavibacter</taxon>
    </lineage>
</organism>
<dbReference type="InterPro" id="IPR015947">
    <property type="entry name" value="PUA-like_sf"/>
</dbReference>
<gene>
    <name evidence="2" type="ORF">FHX72_002753</name>
</gene>
<name>A0A7W4YFS3_9MICO</name>
<proteinExistence type="predicted"/>
<evidence type="ECO:0000256" key="1">
    <source>
        <dbReference type="SAM" id="MobiDB-lite"/>
    </source>
</evidence>
<dbReference type="Proteomes" id="UP000545286">
    <property type="component" value="Unassembled WGS sequence"/>
</dbReference>
<comment type="caution">
    <text evidence="2">The sequence shown here is derived from an EMBL/GenBank/DDBJ whole genome shotgun (WGS) entry which is preliminary data.</text>
</comment>
<dbReference type="EMBL" id="JACHWJ010000004">
    <property type="protein sequence ID" value="MBB2958607.1"/>
    <property type="molecule type" value="Genomic_DNA"/>
</dbReference>
<evidence type="ECO:0008006" key="4">
    <source>
        <dbReference type="Google" id="ProtNLM"/>
    </source>
</evidence>
<accession>A0A7W4YFS3</accession>
<dbReference type="RefSeq" id="WP_068479395.1">
    <property type="nucleotide sequence ID" value="NZ_CZJS01000091.1"/>
</dbReference>